<dbReference type="SUPFAM" id="SSF81383">
    <property type="entry name" value="F-box domain"/>
    <property type="match status" value="1"/>
</dbReference>
<name>A0A9N9YPE4_9HYPO</name>
<dbReference type="Proteomes" id="UP000696573">
    <property type="component" value="Unassembled WGS sequence"/>
</dbReference>
<dbReference type="EMBL" id="CABFNQ020000715">
    <property type="protein sequence ID" value="CAH0025812.1"/>
    <property type="molecule type" value="Genomic_DNA"/>
</dbReference>
<evidence type="ECO:0008006" key="3">
    <source>
        <dbReference type="Google" id="ProtNLM"/>
    </source>
</evidence>
<gene>
    <name evidence="1" type="ORF">CRHIZ90672A_00008517</name>
</gene>
<proteinExistence type="predicted"/>
<organism evidence="1 2">
    <name type="scientific">Clonostachys rhizophaga</name>
    <dbReference type="NCBI Taxonomy" id="160324"/>
    <lineage>
        <taxon>Eukaryota</taxon>
        <taxon>Fungi</taxon>
        <taxon>Dikarya</taxon>
        <taxon>Ascomycota</taxon>
        <taxon>Pezizomycotina</taxon>
        <taxon>Sordariomycetes</taxon>
        <taxon>Hypocreomycetidae</taxon>
        <taxon>Hypocreales</taxon>
        <taxon>Bionectriaceae</taxon>
        <taxon>Clonostachys</taxon>
    </lineage>
</organism>
<dbReference type="InterPro" id="IPR036047">
    <property type="entry name" value="F-box-like_dom_sf"/>
</dbReference>
<dbReference type="OrthoDB" id="3800738at2759"/>
<evidence type="ECO:0000313" key="2">
    <source>
        <dbReference type="Proteomes" id="UP000696573"/>
    </source>
</evidence>
<protein>
    <recommendedName>
        <fullName evidence="3">F-box domain-containing protein</fullName>
    </recommendedName>
</protein>
<reference evidence="1" key="1">
    <citation type="submission" date="2021-10" db="EMBL/GenBank/DDBJ databases">
        <authorList>
            <person name="Piombo E."/>
        </authorList>
    </citation>
    <scope>NUCLEOTIDE SEQUENCE</scope>
</reference>
<comment type="caution">
    <text evidence="1">The sequence shown here is derived from an EMBL/GenBank/DDBJ whole genome shotgun (WGS) entry which is preliminary data.</text>
</comment>
<evidence type="ECO:0000313" key="1">
    <source>
        <dbReference type="EMBL" id="CAH0025812.1"/>
    </source>
</evidence>
<sequence length="300" mass="35372">MARRAMRRCFTTPEIFECILLNLDIQELLFAQLVHTHFKSFIEQSTVLQQKLFFVPDPTRTTPELHPILKRRFPALFSLKRPDDMLSFHDFSEMTRKLDWFTDEFSRERMIREDASWRRMFPVQPPAKLESIKIWSHHFCVNRLGHCVPAQLGSQCQHLQETGIKMGLLYDLVVHLHSANTVPLIYIHWQMFLMEGEGPRDNDDLEETDGFEDLCLSGTEKKELKNSITFYYQHGASCDGRIVNVPLLKINSPFISMVEEDPSTLLRFLKTPEAYEWAKYLKPKRRARLEERLGGRFPRR</sequence>
<accession>A0A9N9YPE4</accession>
<keyword evidence="2" id="KW-1185">Reference proteome</keyword>
<dbReference type="AlphaFoldDB" id="A0A9N9YPE4"/>